<dbReference type="SUPFAM" id="SSF53335">
    <property type="entry name" value="S-adenosyl-L-methionine-dependent methyltransferases"/>
    <property type="match status" value="1"/>
</dbReference>
<dbReference type="Proteomes" id="UP001595075">
    <property type="component" value="Unassembled WGS sequence"/>
</dbReference>
<dbReference type="InterPro" id="IPR029063">
    <property type="entry name" value="SAM-dependent_MTases_sf"/>
</dbReference>
<comment type="caution">
    <text evidence="9">The sequence shown here is derived from an EMBL/GenBank/DDBJ whole genome shotgun (WGS) entry which is preliminary data.</text>
</comment>
<keyword evidence="10" id="KW-1185">Reference proteome</keyword>
<proteinExistence type="predicted"/>
<keyword evidence="3" id="KW-0489">Methyltransferase</keyword>
<name>A0ABR4CRF7_9HELO</name>
<dbReference type="Gene3D" id="1.10.8.100">
    <property type="entry name" value="Ribosomal RNA adenine dimethylase-like, domain 2"/>
    <property type="match status" value="1"/>
</dbReference>
<dbReference type="InterPro" id="IPR001737">
    <property type="entry name" value="KsgA/Erm"/>
</dbReference>
<dbReference type="PANTHER" id="PTHR11727">
    <property type="entry name" value="DIMETHYLADENOSINE TRANSFERASE"/>
    <property type="match status" value="1"/>
</dbReference>
<evidence type="ECO:0000256" key="7">
    <source>
        <dbReference type="ARBA" id="ARBA00024915"/>
    </source>
</evidence>
<evidence type="ECO:0000256" key="4">
    <source>
        <dbReference type="ARBA" id="ARBA00022679"/>
    </source>
</evidence>
<protein>
    <recommendedName>
        <fullName evidence="2">Mitochondrial transcription factor 1</fullName>
    </recommendedName>
</protein>
<evidence type="ECO:0000256" key="5">
    <source>
        <dbReference type="ARBA" id="ARBA00022691"/>
    </source>
</evidence>
<reference evidence="9 10" key="1">
    <citation type="journal article" date="2024" name="Commun. Biol.">
        <title>Comparative genomic analysis of thermophilic fungi reveals convergent evolutionary adaptations and gene losses.</title>
        <authorList>
            <person name="Steindorff A.S."/>
            <person name="Aguilar-Pontes M.V."/>
            <person name="Robinson A.J."/>
            <person name="Andreopoulos B."/>
            <person name="LaButti K."/>
            <person name="Kuo A."/>
            <person name="Mondo S."/>
            <person name="Riley R."/>
            <person name="Otillar R."/>
            <person name="Haridas S."/>
            <person name="Lipzen A."/>
            <person name="Grimwood J."/>
            <person name="Schmutz J."/>
            <person name="Clum A."/>
            <person name="Reid I.D."/>
            <person name="Moisan M.C."/>
            <person name="Butler G."/>
            <person name="Nguyen T.T.M."/>
            <person name="Dewar K."/>
            <person name="Conant G."/>
            <person name="Drula E."/>
            <person name="Henrissat B."/>
            <person name="Hansel C."/>
            <person name="Singer S."/>
            <person name="Hutchinson M.I."/>
            <person name="de Vries R.P."/>
            <person name="Natvig D.O."/>
            <person name="Powell A.J."/>
            <person name="Tsang A."/>
            <person name="Grigoriev I.V."/>
        </authorList>
    </citation>
    <scope>NUCLEOTIDE SEQUENCE [LARGE SCALE GENOMIC DNA]</scope>
    <source>
        <strain evidence="9 10">CBS 494.80</strain>
    </source>
</reference>
<evidence type="ECO:0000256" key="2">
    <source>
        <dbReference type="ARBA" id="ARBA00013836"/>
    </source>
</evidence>
<evidence type="ECO:0000256" key="8">
    <source>
        <dbReference type="SAM" id="MobiDB-lite"/>
    </source>
</evidence>
<accession>A0ABR4CRF7</accession>
<dbReference type="EMBL" id="JAZHXI010000004">
    <property type="protein sequence ID" value="KAL2071976.1"/>
    <property type="molecule type" value="Genomic_DNA"/>
</dbReference>
<feature type="compositionally biased region" description="Basic residues" evidence="8">
    <location>
        <begin position="174"/>
        <end position="185"/>
    </location>
</feature>
<evidence type="ECO:0000313" key="10">
    <source>
        <dbReference type="Proteomes" id="UP001595075"/>
    </source>
</evidence>
<evidence type="ECO:0000256" key="3">
    <source>
        <dbReference type="ARBA" id="ARBA00022603"/>
    </source>
</evidence>
<dbReference type="PANTHER" id="PTHR11727:SF17">
    <property type="entry name" value="DIMETHYLADENOSINE TRANSFERASE 1, MITOCHONDRIAL"/>
    <property type="match status" value="1"/>
</dbReference>
<keyword evidence="4" id="KW-0808">Transferase</keyword>
<organism evidence="9 10">
    <name type="scientific">Oculimacula yallundae</name>
    <dbReference type="NCBI Taxonomy" id="86028"/>
    <lineage>
        <taxon>Eukaryota</taxon>
        <taxon>Fungi</taxon>
        <taxon>Dikarya</taxon>
        <taxon>Ascomycota</taxon>
        <taxon>Pezizomycotina</taxon>
        <taxon>Leotiomycetes</taxon>
        <taxon>Helotiales</taxon>
        <taxon>Ploettnerulaceae</taxon>
        <taxon>Oculimacula</taxon>
    </lineage>
</organism>
<gene>
    <name evidence="9" type="ORF">VTL71DRAFT_11319</name>
</gene>
<dbReference type="InterPro" id="IPR023165">
    <property type="entry name" value="rRNA_Ade_diMease-like_C"/>
</dbReference>
<sequence>MVPSSLMFRLFTTSRQAQFRSTKVLSRSFHKTAFLPSKSNPTDQSSVNVSAYNDHEHDHEHGHGHGHEESLESKAYGAQAFDDAVADIMNNVKARRSRTRTPPVLGEDGLPIQKPRASRTRKPPVLGEDGLPIKKPRASRARPPVLGADGLPVKKPRASRGRPPVLGEDGLPVKKSKTNQKKYPPKKPDYPNYGATEDARDHVKEYLRWARTTARRTQSKEHTLGDRRRMNIISEEACDVVLERLKPSLQKHMGCDIIDINPGAGVWSSKLHDLLKPRTHILLEPDAMAYGPLLDPLVSEPGSTYKLFPKSGLVWNHLEQVLSKEYLPHQTAWETGDPRLEEPNNTLLIVANLGYHPRKPYKGFLSLAQMVMYQLIGAIKAQSLVQKYGLARMLIWMDDEERHNVIPKALSAHRKPAIEADLVCEKLIEVASSTEETTRKVREPHLNFRSLEAVLQKMHDNGITIPQGRESVTAKELWDKDIQGKESSKPGMSVMELKAIHPNIKPKELAHHRWGGIVTEYENIFEELKEIYGLPESSNKTTRMADLAERRKRWDEAFKSTGMYGVEYVPYHCDSRLAFNRDKPLLTWDRRDYEPIRLYPEEFYPAHPMALIDVQPKPLHPILRKNFPQNYDIIEYFLTTFLVKSAQSVTDAFNHLVPGAHDYLVENCPTLKDPRKGGNPNLNEMSVRTLTDEMLLEMVEAWTRWPFRPSKYEILSRMGSSNHDTGASSDMYNEDYEMS</sequence>
<evidence type="ECO:0000256" key="6">
    <source>
        <dbReference type="ARBA" id="ARBA00022884"/>
    </source>
</evidence>
<dbReference type="Gene3D" id="3.40.50.150">
    <property type="entry name" value="Vaccinia Virus protein VP39"/>
    <property type="match status" value="1"/>
</dbReference>
<keyword evidence="6" id="KW-0694">RNA-binding</keyword>
<comment type="function">
    <text evidence="7">Mitochondrial transcription factor that confers selective promoter recognition on the core subunit of the yeast mitochondrial RNA polymerase. Interacts with DNA in a non-specific manner.</text>
</comment>
<feature type="region of interest" description="Disordered" evidence="8">
    <location>
        <begin position="718"/>
        <end position="739"/>
    </location>
</feature>
<comment type="subcellular location">
    <subcellularLocation>
        <location evidence="1">Mitochondrion</location>
    </subcellularLocation>
</comment>
<evidence type="ECO:0000313" key="9">
    <source>
        <dbReference type="EMBL" id="KAL2071976.1"/>
    </source>
</evidence>
<feature type="compositionally biased region" description="Polar residues" evidence="8">
    <location>
        <begin position="718"/>
        <end position="731"/>
    </location>
</feature>
<evidence type="ECO:0000256" key="1">
    <source>
        <dbReference type="ARBA" id="ARBA00004173"/>
    </source>
</evidence>
<keyword evidence="5" id="KW-0949">S-adenosyl-L-methionine</keyword>
<feature type="region of interest" description="Disordered" evidence="8">
    <location>
        <begin position="94"/>
        <end position="196"/>
    </location>
</feature>